<accession>A0AAQ0RRU1</accession>
<comment type="caution">
    <text evidence="1">The sequence shown here is derived from an EMBL/GenBank/DDBJ whole genome shotgun (WGS) entry which is preliminary data.</text>
</comment>
<gene>
    <name evidence="1" type="ORF">DWX27_17300</name>
</gene>
<proteinExistence type="predicted"/>
<name>A0AAQ0RRU1_9BACE</name>
<sequence length="70" mass="7986">MVTKLFHVELFVDMQNAVNQCNRTRKITFFALTEPKSDFSITFAAGISWIGLVIQHFKKLLKPASLSKTK</sequence>
<dbReference type="EMBL" id="QRWT01000023">
    <property type="protein sequence ID" value="RGT48910.1"/>
    <property type="molecule type" value="Genomic_DNA"/>
</dbReference>
<reference evidence="1 2" key="1">
    <citation type="submission" date="2018-08" db="EMBL/GenBank/DDBJ databases">
        <title>A genome reference for cultivated species of the human gut microbiota.</title>
        <authorList>
            <person name="Zou Y."/>
            <person name="Xue W."/>
            <person name="Luo G."/>
        </authorList>
    </citation>
    <scope>NUCLEOTIDE SEQUENCE [LARGE SCALE GENOMIC DNA]</scope>
    <source>
        <strain evidence="1 2">AF19-10AC</strain>
    </source>
</reference>
<evidence type="ECO:0000313" key="2">
    <source>
        <dbReference type="Proteomes" id="UP000284772"/>
    </source>
</evidence>
<protein>
    <submittedName>
        <fullName evidence="1">Uncharacterized protein</fullName>
    </submittedName>
</protein>
<organism evidence="1 2">
    <name type="scientific">Bacteroides intestinalis</name>
    <dbReference type="NCBI Taxonomy" id="329854"/>
    <lineage>
        <taxon>Bacteria</taxon>
        <taxon>Pseudomonadati</taxon>
        <taxon>Bacteroidota</taxon>
        <taxon>Bacteroidia</taxon>
        <taxon>Bacteroidales</taxon>
        <taxon>Bacteroidaceae</taxon>
        <taxon>Bacteroides</taxon>
    </lineage>
</organism>
<dbReference type="Proteomes" id="UP000284772">
    <property type="component" value="Unassembled WGS sequence"/>
</dbReference>
<dbReference type="AlphaFoldDB" id="A0AAQ0RRU1"/>
<evidence type="ECO:0000313" key="1">
    <source>
        <dbReference type="EMBL" id="RGT48910.1"/>
    </source>
</evidence>